<evidence type="ECO:0000256" key="1">
    <source>
        <dbReference type="SAM" id="Phobius"/>
    </source>
</evidence>
<dbReference type="HOGENOM" id="CLU_2748209_0_0_2"/>
<dbReference type="AlphaFoldDB" id="M1QA26"/>
<organism evidence="2 3">
    <name type="scientific">Methanosarcina mazei Tuc01</name>
    <dbReference type="NCBI Taxonomy" id="1236903"/>
    <lineage>
        <taxon>Archaea</taxon>
        <taxon>Methanobacteriati</taxon>
        <taxon>Methanobacteriota</taxon>
        <taxon>Stenosarchaea group</taxon>
        <taxon>Methanomicrobia</taxon>
        <taxon>Methanosarcinales</taxon>
        <taxon>Methanosarcinaceae</taxon>
        <taxon>Methanosarcina</taxon>
    </lineage>
</organism>
<protein>
    <submittedName>
        <fullName evidence="2">Uncharacterized protein</fullName>
    </submittedName>
</protein>
<accession>M1QA26</accession>
<keyword evidence="1" id="KW-0812">Transmembrane</keyword>
<proteinExistence type="predicted"/>
<feature type="transmembrane region" description="Helical" evidence="1">
    <location>
        <begin position="45"/>
        <end position="68"/>
    </location>
</feature>
<dbReference type="Proteomes" id="UP000011718">
    <property type="component" value="Chromosome"/>
</dbReference>
<reference evidence="2 3" key="1">
    <citation type="journal article" date="2013" name="Genome Announc.">
        <title>Complete Genome of a Methanosarcina mazei Strain Isolated from Sediment Samples from an Amazonian Flooded Area.</title>
        <authorList>
            <person name="Assis das Gracas D."/>
            <person name="Thiago Juca Ramos R."/>
            <person name="Vieira Araujo A.C."/>
            <person name="Zahlouth R."/>
            <person name="Ribeiro Carneiro A."/>
            <person name="Souza Lopes T."/>
            <person name="Azevedo Barauna R."/>
            <person name="Azevedo V."/>
            <person name="Cruz Schneider M.P."/>
            <person name="Pellizari V.H."/>
            <person name="Silva A."/>
        </authorList>
    </citation>
    <scope>NUCLEOTIDE SEQUENCE [LARGE SCALE GENOMIC DNA]</scope>
    <source>
        <strain evidence="2 3">Tuc01</strain>
    </source>
</reference>
<sequence>MPIKKILLIGDVNSILQILKKLLKTSPVKERLSVNRDIEVLNSRVASLISFFISFIPFLCGVDLVLFVGC</sequence>
<evidence type="ECO:0000313" key="2">
    <source>
        <dbReference type="EMBL" id="AGF97048.1"/>
    </source>
</evidence>
<evidence type="ECO:0000313" key="3">
    <source>
        <dbReference type="Proteomes" id="UP000011718"/>
    </source>
</evidence>
<dbReference type="BioCyc" id="MMAZ1236903:G139K-1617-MONOMER"/>
<name>M1QA26_METMZ</name>
<keyword evidence="1" id="KW-1133">Transmembrane helix</keyword>
<dbReference type="KEGG" id="mmaz:MmTuc01_1694"/>
<dbReference type="EMBL" id="CP004144">
    <property type="protein sequence ID" value="AGF97048.1"/>
    <property type="molecule type" value="Genomic_DNA"/>
</dbReference>
<gene>
    <name evidence="2" type="ORF">MmTuc01_1694</name>
</gene>
<keyword evidence="1" id="KW-0472">Membrane</keyword>